<gene>
    <name evidence="1" type="ORF">EmuJ_000944300</name>
</gene>
<proteinExistence type="predicted"/>
<reference evidence="1" key="1">
    <citation type="journal article" date="2013" name="Nature">
        <title>The genomes of four tapeworm species reveal adaptations to parasitism.</title>
        <authorList>
            <person name="Tsai I.J."/>
            <person name="Zarowiecki M."/>
            <person name="Holroyd N."/>
            <person name="Garciarrubio A."/>
            <person name="Sanchez-Flores A."/>
            <person name="Brooks K.L."/>
            <person name="Tracey A."/>
            <person name="Bobes R.J."/>
            <person name="Fragoso G."/>
            <person name="Sciutto E."/>
            <person name="Aslett M."/>
            <person name="Beasley H."/>
            <person name="Bennett H.M."/>
            <person name="Cai J."/>
            <person name="Camicia F."/>
            <person name="Clark R."/>
            <person name="Cucher M."/>
            <person name="De Silva N."/>
            <person name="Day T.A."/>
            <person name="Deplazes P."/>
            <person name="Estrada K."/>
            <person name="Fernandez C."/>
            <person name="Holland P.W."/>
            <person name="Hou J."/>
            <person name="Hu S."/>
            <person name="Huckvale T."/>
            <person name="Hung S.S."/>
            <person name="Kamenetzky L."/>
            <person name="Keane J.A."/>
            <person name="Kiss F."/>
            <person name="Koziol U."/>
            <person name="Lambert O."/>
            <person name="Liu K."/>
            <person name="Luo X."/>
            <person name="Luo Y."/>
            <person name="Macchiaroli N."/>
            <person name="Nichol S."/>
            <person name="Paps J."/>
            <person name="Parkinson J."/>
            <person name="Pouchkina-Stantcheva N."/>
            <person name="Riddiford N."/>
            <person name="Rosenzvit M."/>
            <person name="Salinas G."/>
            <person name="Wasmuth J.D."/>
            <person name="Zamanian M."/>
            <person name="Zheng Y."/>
            <person name="Cai X."/>
            <person name="Soberon X."/>
            <person name="Olson P.D."/>
            <person name="Laclette J.P."/>
            <person name="Brehm K."/>
            <person name="Berriman M."/>
            <person name="Garciarrubio A."/>
            <person name="Bobes R.J."/>
            <person name="Fragoso G."/>
            <person name="Sanchez-Flores A."/>
            <person name="Estrada K."/>
            <person name="Cevallos M.A."/>
            <person name="Morett E."/>
            <person name="Gonzalez V."/>
            <person name="Portillo T."/>
            <person name="Ochoa-Leyva A."/>
            <person name="Jose M.V."/>
            <person name="Sciutto E."/>
            <person name="Landa A."/>
            <person name="Jimenez L."/>
            <person name="Valdes V."/>
            <person name="Carrero J.C."/>
            <person name="Larralde C."/>
            <person name="Morales-Montor J."/>
            <person name="Limon-Lason J."/>
            <person name="Soberon X."/>
            <person name="Laclette J.P."/>
        </authorList>
    </citation>
    <scope>NUCLEOTIDE SEQUENCE [LARGE SCALE GENOMIC DNA]</scope>
</reference>
<dbReference type="EMBL" id="LN902842">
    <property type="protein sequence ID" value="CDS41764.1"/>
    <property type="molecule type" value="Genomic_DNA"/>
</dbReference>
<evidence type="ECO:0000313" key="2">
    <source>
        <dbReference type="Proteomes" id="UP000017246"/>
    </source>
</evidence>
<accession>A0A068YHR6</accession>
<organism evidence="1 2">
    <name type="scientific">Echinococcus multilocularis</name>
    <name type="common">Fox tapeworm</name>
    <dbReference type="NCBI Taxonomy" id="6211"/>
    <lineage>
        <taxon>Eukaryota</taxon>
        <taxon>Metazoa</taxon>
        <taxon>Spiralia</taxon>
        <taxon>Lophotrochozoa</taxon>
        <taxon>Platyhelminthes</taxon>
        <taxon>Cestoda</taxon>
        <taxon>Eucestoda</taxon>
        <taxon>Cyclophyllidea</taxon>
        <taxon>Taeniidae</taxon>
        <taxon>Echinococcus</taxon>
    </lineage>
</organism>
<sequence>MAAKIDIKWVVPRFSHRGKKVMIQGREYGPPHLAYLMAVKGVGKGDMAVGRSALHFCWLASTQPTMARSEQCYKRTYFALLDAISSARVPKRILG</sequence>
<reference evidence="1" key="2">
    <citation type="submission" date="2015-11" db="EMBL/GenBank/DDBJ databases">
        <authorList>
            <person name="Zhang Y."/>
            <person name="Guo Z."/>
        </authorList>
    </citation>
    <scope>NUCLEOTIDE SEQUENCE</scope>
</reference>
<dbReference type="Proteomes" id="UP000017246">
    <property type="component" value="Unassembled WGS sequence"/>
</dbReference>
<dbReference type="AlphaFoldDB" id="A0A068YHR6"/>
<keyword evidence="2" id="KW-1185">Reference proteome</keyword>
<name>A0A068YHR6_ECHMU</name>
<evidence type="ECO:0000313" key="1">
    <source>
        <dbReference type="EMBL" id="CDS41764.1"/>
    </source>
</evidence>
<protein>
    <submittedName>
        <fullName evidence="1">Uncharacterized protein</fullName>
    </submittedName>
</protein>